<dbReference type="EMBL" id="JAXQPW010000006">
    <property type="protein sequence ID" value="MDZ5663186.1"/>
    <property type="molecule type" value="Genomic_DNA"/>
</dbReference>
<feature type="compositionally biased region" description="Basic and acidic residues" evidence="1">
    <location>
        <begin position="8"/>
        <end position="25"/>
    </location>
</feature>
<reference evidence="3 4" key="1">
    <citation type="submission" date="2023-11" db="EMBL/GenBank/DDBJ databases">
        <title>Novel species in genus Nocardioides.</title>
        <authorList>
            <person name="Zhou H."/>
        </authorList>
    </citation>
    <scope>NUCLEOTIDE SEQUENCE [LARGE SCALE GENOMIC DNA]</scope>
    <source>
        <strain evidence="3 4">S-58</strain>
    </source>
</reference>
<gene>
    <name evidence="3" type="ORF">SFC79_15545</name>
</gene>
<keyword evidence="4" id="KW-1185">Reference proteome</keyword>
<evidence type="ECO:0000259" key="2">
    <source>
        <dbReference type="Pfam" id="PF09557"/>
    </source>
</evidence>
<organism evidence="3 4">
    <name type="scientific">Nocardioides renjunii</name>
    <dbReference type="NCBI Taxonomy" id="3095075"/>
    <lineage>
        <taxon>Bacteria</taxon>
        <taxon>Bacillati</taxon>
        <taxon>Actinomycetota</taxon>
        <taxon>Actinomycetes</taxon>
        <taxon>Propionibacteriales</taxon>
        <taxon>Nocardioidaceae</taxon>
        <taxon>Nocardioides</taxon>
    </lineage>
</organism>
<evidence type="ECO:0000313" key="3">
    <source>
        <dbReference type="EMBL" id="MDZ5663186.1"/>
    </source>
</evidence>
<feature type="region of interest" description="Disordered" evidence="1">
    <location>
        <begin position="1"/>
        <end position="64"/>
    </location>
</feature>
<proteinExistence type="predicted"/>
<evidence type="ECO:0000256" key="1">
    <source>
        <dbReference type="SAM" id="MobiDB-lite"/>
    </source>
</evidence>
<dbReference type="Proteomes" id="UP001291999">
    <property type="component" value="Unassembled WGS sequence"/>
</dbReference>
<name>A0ABU5KDZ8_9ACTN</name>
<dbReference type="RefSeq" id="WP_322425032.1">
    <property type="nucleotide sequence ID" value="NZ_JAXQPW010000006.1"/>
</dbReference>
<feature type="compositionally biased region" description="Basic and acidic residues" evidence="1">
    <location>
        <begin position="178"/>
        <end position="192"/>
    </location>
</feature>
<dbReference type="PANTHER" id="PTHR38463:SF1">
    <property type="entry name" value="STRESS RESPONSE PROTEIN YSNF"/>
    <property type="match status" value="1"/>
</dbReference>
<accession>A0ABU5KDZ8</accession>
<dbReference type="InterPro" id="IPR019060">
    <property type="entry name" value="DUF2382"/>
</dbReference>
<dbReference type="InterPro" id="IPR052967">
    <property type="entry name" value="Stress_Response_Assoc"/>
</dbReference>
<dbReference type="Pfam" id="PF09557">
    <property type="entry name" value="DUF2382"/>
    <property type="match status" value="1"/>
</dbReference>
<evidence type="ECO:0000313" key="4">
    <source>
        <dbReference type="Proteomes" id="UP001291999"/>
    </source>
</evidence>
<feature type="region of interest" description="Disordered" evidence="1">
    <location>
        <begin position="170"/>
        <end position="192"/>
    </location>
</feature>
<sequence>MSGTGEGLPRDHDGTDEVHDSERTLHGSTTYGADSDSDFDATRSDPGSAETVLHEERAVTGTETVDAGSVRVRKHVETHPVEYSVPRDVEHVDTSERISVEEGDSGEVEVLEDGSVSIPVFEEVLVVTKRLVVRERVIVRKHTVVDEYQLQTELRREHISVDADDSVDLVDNRSGVGVDRDDTTTDDATDRT</sequence>
<feature type="domain" description="DUF2382" evidence="2">
    <location>
        <begin position="53"/>
        <end position="161"/>
    </location>
</feature>
<protein>
    <submittedName>
        <fullName evidence="3">YsnF/AvaK domain-containing protein</fullName>
    </submittedName>
</protein>
<dbReference type="PANTHER" id="PTHR38463">
    <property type="entry name" value="STRESS RESPONSE PROTEIN YSNF"/>
    <property type="match status" value="1"/>
</dbReference>
<comment type="caution">
    <text evidence="3">The sequence shown here is derived from an EMBL/GenBank/DDBJ whole genome shotgun (WGS) entry which is preliminary data.</text>
</comment>